<dbReference type="InterPro" id="IPR051533">
    <property type="entry name" value="WaaL-like"/>
</dbReference>
<dbReference type="AlphaFoldDB" id="A0A1F5WPJ1"/>
<feature type="transmembrane region" description="Helical" evidence="6">
    <location>
        <begin position="432"/>
        <end position="452"/>
    </location>
</feature>
<feature type="transmembrane region" description="Helical" evidence="6">
    <location>
        <begin position="104"/>
        <end position="123"/>
    </location>
</feature>
<dbReference type="PANTHER" id="PTHR37422:SF13">
    <property type="entry name" value="LIPOPOLYSACCHARIDE BIOSYNTHESIS PROTEIN PA4999-RELATED"/>
    <property type="match status" value="1"/>
</dbReference>
<feature type="transmembrane region" description="Helical" evidence="6">
    <location>
        <begin position="170"/>
        <end position="188"/>
    </location>
</feature>
<comment type="caution">
    <text evidence="8">The sequence shown here is derived from an EMBL/GenBank/DDBJ whole genome shotgun (WGS) entry which is preliminary data.</text>
</comment>
<feature type="transmembrane region" description="Helical" evidence="6">
    <location>
        <begin position="225"/>
        <end position="243"/>
    </location>
</feature>
<feature type="transmembrane region" description="Helical" evidence="6">
    <location>
        <begin position="403"/>
        <end position="420"/>
    </location>
</feature>
<dbReference type="GO" id="GO:0016020">
    <property type="term" value="C:membrane"/>
    <property type="evidence" value="ECO:0007669"/>
    <property type="project" value="UniProtKB-SubCell"/>
</dbReference>
<dbReference type="SMART" id="SM00028">
    <property type="entry name" value="TPR"/>
    <property type="match status" value="3"/>
</dbReference>
<dbReference type="InterPro" id="IPR007016">
    <property type="entry name" value="O-antigen_ligase-rel_domated"/>
</dbReference>
<organism evidence="8 9">
    <name type="scientific">Candidatus Giovannonibacteria bacterium RIFCSPHIGHO2_02_43_13</name>
    <dbReference type="NCBI Taxonomy" id="1798330"/>
    <lineage>
        <taxon>Bacteria</taxon>
        <taxon>Candidatus Giovannoniibacteriota</taxon>
    </lineage>
</organism>
<evidence type="ECO:0000256" key="1">
    <source>
        <dbReference type="ARBA" id="ARBA00004141"/>
    </source>
</evidence>
<protein>
    <recommendedName>
        <fullName evidence="7">O-antigen ligase-related domain-containing protein</fullName>
    </recommendedName>
</protein>
<feature type="transmembrane region" description="Helical" evidence="6">
    <location>
        <begin position="381"/>
        <end position="397"/>
    </location>
</feature>
<dbReference type="Gene3D" id="1.25.40.10">
    <property type="entry name" value="Tetratricopeptide repeat domain"/>
    <property type="match status" value="1"/>
</dbReference>
<evidence type="ECO:0000256" key="6">
    <source>
        <dbReference type="SAM" id="Phobius"/>
    </source>
</evidence>
<feature type="transmembrane region" description="Helical" evidence="6">
    <location>
        <begin position="250"/>
        <end position="269"/>
    </location>
</feature>
<accession>A0A1F5WPJ1</accession>
<feature type="transmembrane region" description="Helical" evidence="6">
    <location>
        <begin position="39"/>
        <end position="57"/>
    </location>
</feature>
<reference evidence="8 9" key="1">
    <citation type="journal article" date="2016" name="Nat. Commun.">
        <title>Thousands of microbial genomes shed light on interconnected biogeochemical processes in an aquifer system.</title>
        <authorList>
            <person name="Anantharaman K."/>
            <person name="Brown C.T."/>
            <person name="Hug L.A."/>
            <person name="Sharon I."/>
            <person name="Castelle C.J."/>
            <person name="Probst A.J."/>
            <person name="Thomas B.C."/>
            <person name="Singh A."/>
            <person name="Wilkins M.J."/>
            <person name="Karaoz U."/>
            <person name="Brodie E.L."/>
            <person name="Williams K.H."/>
            <person name="Hubbard S.S."/>
            <person name="Banfield J.F."/>
        </authorList>
    </citation>
    <scope>NUCLEOTIDE SEQUENCE [LARGE SCALE GENOMIC DNA]</scope>
</reference>
<evidence type="ECO:0000256" key="2">
    <source>
        <dbReference type="ARBA" id="ARBA00022692"/>
    </source>
</evidence>
<keyword evidence="4 6" id="KW-0472">Membrane</keyword>
<feature type="transmembrane region" description="Helical" evidence="6">
    <location>
        <begin position="350"/>
        <end position="374"/>
    </location>
</feature>
<evidence type="ECO:0000313" key="8">
    <source>
        <dbReference type="EMBL" id="OGF77578.1"/>
    </source>
</evidence>
<dbReference type="EMBL" id="MFHI01000039">
    <property type="protein sequence ID" value="OGF77578.1"/>
    <property type="molecule type" value="Genomic_DNA"/>
</dbReference>
<dbReference type="InterPro" id="IPR011990">
    <property type="entry name" value="TPR-like_helical_dom_sf"/>
</dbReference>
<feature type="transmembrane region" description="Helical" evidence="6">
    <location>
        <begin position="200"/>
        <end position="219"/>
    </location>
</feature>
<feature type="domain" description="O-antigen ligase-related" evidence="7">
    <location>
        <begin position="208"/>
        <end position="363"/>
    </location>
</feature>
<feature type="repeat" description="TPR" evidence="5">
    <location>
        <begin position="542"/>
        <end position="575"/>
    </location>
</feature>
<dbReference type="Pfam" id="PF14559">
    <property type="entry name" value="TPR_19"/>
    <property type="match status" value="1"/>
</dbReference>
<evidence type="ECO:0000313" key="9">
    <source>
        <dbReference type="Proteomes" id="UP000178425"/>
    </source>
</evidence>
<gene>
    <name evidence="8" type="ORF">A2W54_02510</name>
</gene>
<dbReference type="Proteomes" id="UP000178425">
    <property type="component" value="Unassembled WGS sequence"/>
</dbReference>
<dbReference type="PANTHER" id="PTHR37422">
    <property type="entry name" value="TEICHURONIC ACID BIOSYNTHESIS PROTEIN TUAE"/>
    <property type="match status" value="1"/>
</dbReference>
<evidence type="ECO:0000259" key="7">
    <source>
        <dbReference type="Pfam" id="PF04932"/>
    </source>
</evidence>
<name>A0A1F5WPJ1_9BACT</name>
<evidence type="ECO:0000256" key="4">
    <source>
        <dbReference type="ARBA" id="ARBA00023136"/>
    </source>
</evidence>
<dbReference type="InterPro" id="IPR019734">
    <property type="entry name" value="TPR_rpt"/>
</dbReference>
<sequence>MRRNSYLPEAIRWGLMGLLFLPLVVSNKLFFPFITGKNLLFRAVVEILFVFWTYLALKDERYRPKKSWVFIFVSLAIVILALSTIFSVDSNRSFWSNFERMEGLVGHAHLFLYFIMLASLFRTESDWWKFFHVSFLASLIVAGYAFLQLFGALDIHQGGGRIDATLGNATYLSVYLLFHLFLLLYYYLKADAVPLAGRKIWKAAYAIFFFTYAILLYYTATRGTILGFLGGLFLFALIFGFSSREKKYRVASAGLIGGVLLLVIGFYFLKETDFVKNNSVLGRFRDVSLSDSGNEARFIIWNMALQGFKEHPVLGWGMENFNLVFNKYYDPRLYTKEPWFDRAHNVFFDWLISAGILGLLAYLGVFASAMLALWKKRSIEFAVFGGLLGAYFFQNLFVFDQLISYILFFSVLAFIHMFGASEKKQPIKFAPAAAMALTAFIAIIFVFVFYAVNIKAYFENRTLIEALKFASQGPDKISDVFEKFKKAIAYNSIGTREAREQVAQLVTQIAGRDDIPQELKMEIAKYAISELKKQLEISPTDTRYHLFLAVVYNAVGDFGNARASIQKALEYSPKKQQIKLELIQSYYLEKNFDKAIELMQGIIGETPNYPAARANLILIAIVAGMDELADKEITELAKQAVFEDDDLKRWANAYASRKRFDRVVQLYEELSKRYPADTQTSINLAAAYVELGEKNKAVEVLKTAISKTPAFKTQGEQFIQQILGN</sequence>
<evidence type="ECO:0000256" key="3">
    <source>
        <dbReference type="ARBA" id="ARBA00022989"/>
    </source>
</evidence>
<feature type="repeat" description="TPR" evidence="5">
    <location>
        <begin position="678"/>
        <end position="711"/>
    </location>
</feature>
<proteinExistence type="predicted"/>
<keyword evidence="5" id="KW-0802">TPR repeat</keyword>
<dbReference type="SUPFAM" id="SSF48452">
    <property type="entry name" value="TPR-like"/>
    <property type="match status" value="1"/>
</dbReference>
<dbReference type="Pfam" id="PF13181">
    <property type="entry name" value="TPR_8"/>
    <property type="match status" value="1"/>
</dbReference>
<feature type="transmembrane region" description="Helical" evidence="6">
    <location>
        <begin position="130"/>
        <end position="150"/>
    </location>
</feature>
<keyword evidence="2 6" id="KW-0812">Transmembrane</keyword>
<keyword evidence="3 6" id="KW-1133">Transmembrane helix</keyword>
<evidence type="ECO:0000256" key="5">
    <source>
        <dbReference type="PROSITE-ProRule" id="PRU00339"/>
    </source>
</evidence>
<feature type="transmembrane region" description="Helical" evidence="6">
    <location>
        <begin position="12"/>
        <end position="33"/>
    </location>
</feature>
<dbReference type="PROSITE" id="PS50005">
    <property type="entry name" value="TPR"/>
    <property type="match status" value="2"/>
</dbReference>
<feature type="transmembrane region" description="Helical" evidence="6">
    <location>
        <begin position="69"/>
        <end position="88"/>
    </location>
</feature>
<dbReference type="Pfam" id="PF04932">
    <property type="entry name" value="Wzy_C"/>
    <property type="match status" value="1"/>
</dbReference>
<comment type="subcellular location">
    <subcellularLocation>
        <location evidence="1">Membrane</location>
        <topology evidence="1">Multi-pass membrane protein</topology>
    </subcellularLocation>
</comment>